<dbReference type="PANTHER" id="PTHR39192:SF1">
    <property type="entry name" value="IRON UPTAKE SYSTEM COMPONENT EFEO"/>
    <property type="match status" value="1"/>
</dbReference>
<proteinExistence type="inferred from homology"/>
<dbReference type="InterPro" id="IPR028096">
    <property type="entry name" value="EfeO_Cupredoxin"/>
</dbReference>
<evidence type="ECO:0000313" key="8">
    <source>
        <dbReference type="Proteomes" id="UP000541033"/>
    </source>
</evidence>
<dbReference type="PANTHER" id="PTHR39192">
    <property type="entry name" value="IRON UPTAKE SYSTEM COMPONENT EFEO"/>
    <property type="match status" value="1"/>
</dbReference>
<dbReference type="GO" id="GO:0042597">
    <property type="term" value="C:periplasmic space"/>
    <property type="evidence" value="ECO:0007669"/>
    <property type="project" value="UniProtKB-SubCell"/>
</dbReference>
<dbReference type="Gene3D" id="1.20.1420.20">
    <property type="entry name" value="M75 peptidase, HXXE motif"/>
    <property type="match status" value="1"/>
</dbReference>
<accession>A0A7X5TRL1</accession>
<dbReference type="CDD" id="cd14656">
    <property type="entry name" value="Imelysin-like_EfeO"/>
    <property type="match status" value="1"/>
</dbReference>
<dbReference type="EMBL" id="JAAMOX010000001">
    <property type="protein sequence ID" value="NIH52326.1"/>
    <property type="molecule type" value="Genomic_DNA"/>
</dbReference>
<evidence type="ECO:0000256" key="1">
    <source>
        <dbReference type="ARBA" id="ARBA00004418"/>
    </source>
</evidence>
<dbReference type="Proteomes" id="UP000541033">
    <property type="component" value="Unassembled WGS sequence"/>
</dbReference>
<dbReference type="InterPro" id="IPR050894">
    <property type="entry name" value="EfeM/EfeO_iron_uptake"/>
</dbReference>
<evidence type="ECO:0000256" key="2">
    <source>
        <dbReference type="ARBA" id="ARBA00005989"/>
    </source>
</evidence>
<evidence type="ECO:0000259" key="6">
    <source>
        <dbReference type="Pfam" id="PF13473"/>
    </source>
</evidence>
<dbReference type="InterPro" id="IPR053377">
    <property type="entry name" value="Iron_uptake_EfeM/EfeO"/>
</dbReference>
<dbReference type="PROSITE" id="PS51257">
    <property type="entry name" value="PROKAR_LIPOPROTEIN"/>
    <property type="match status" value="1"/>
</dbReference>
<feature type="domain" description="EfeO-type cupredoxin-like" evidence="6">
    <location>
        <begin position="20"/>
        <end position="115"/>
    </location>
</feature>
<evidence type="ECO:0000259" key="5">
    <source>
        <dbReference type="Pfam" id="PF09375"/>
    </source>
</evidence>
<dbReference type="InterPro" id="IPR034981">
    <property type="entry name" value="Imelysin-like_EfeO/Algp7"/>
</dbReference>
<comment type="subcellular location">
    <subcellularLocation>
        <location evidence="1">Periplasm</location>
    </subcellularLocation>
</comment>
<dbReference type="Pfam" id="PF09375">
    <property type="entry name" value="Peptidase_M75"/>
    <property type="match status" value="1"/>
</dbReference>
<feature type="signal peptide" evidence="4">
    <location>
        <begin position="1"/>
        <end position="21"/>
    </location>
</feature>
<sequence>MTSRTRATTMATMTLAVGITATLTGCVPNNQGANATALSVDSTASDCVVDAATAPSGPITFSVTNSGDQVTEFYILAEDKLRIVGEVENIAAGASRDLTVVAQPGTYYTVCKPGMIGEGIGQTEFTVSGKTVELSGNDKEAADAAIANYTAYVKQQVAELLPNVQLLADAYTAGDDEQAKALFPITRINYERIEPTAEQFGDLDPKIDYRKQGAEDEGLDFTGFHRIEMDLWLSEAQANYPDETITALDAAGRAAIAEQLVTDVTALKAAVDDPKFELTLGDITNGAIGLLDEVAAPDGKLSGEEDEFSHTDLYDFYANVEGAEVAFGNVRDIAASKGDEGTELVSKLDTQFAAMKTLLETYGNPTDGFVSYDTVDQESRKALGAQLNALSEPLATLTHTVLDVKAS</sequence>
<evidence type="ECO:0000256" key="4">
    <source>
        <dbReference type="SAM" id="SignalP"/>
    </source>
</evidence>
<comment type="similarity">
    <text evidence="2">Belongs to the EfeM/EfeO family.</text>
</comment>
<gene>
    <name evidence="7" type="ORF">FHX76_000194</name>
</gene>
<protein>
    <submittedName>
        <fullName evidence="7">Iron uptake system component EfeO</fullName>
    </submittedName>
</protein>
<dbReference type="InterPro" id="IPR018976">
    <property type="entry name" value="Imelysin-like"/>
</dbReference>
<organism evidence="7 8">
    <name type="scientific">Lysinibacter cavernae</name>
    <dbReference type="NCBI Taxonomy" id="1640652"/>
    <lineage>
        <taxon>Bacteria</taxon>
        <taxon>Bacillati</taxon>
        <taxon>Actinomycetota</taxon>
        <taxon>Actinomycetes</taxon>
        <taxon>Micrococcales</taxon>
        <taxon>Microbacteriaceae</taxon>
        <taxon>Lysinibacter</taxon>
    </lineage>
</organism>
<feature type="chain" id="PRO_5038561166" evidence="4">
    <location>
        <begin position="22"/>
        <end position="407"/>
    </location>
</feature>
<reference evidence="7 8" key="1">
    <citation type="submission" date="2020-02" db="EMBL/GenBank/DDBJ databases">
        <title>Sequencing the genomes of 1000 actinobacteria strains.</title>
        <authorList>
            <person name="Klenk H.-P."/>
        </authorList>
    </citation>
    <scope>NUCLEOTIDE SEQUENCE [LARGE SCALE GENOMIC DNA]</scope>
    <source>
        <strain evidence="7 8">DSM 27960</strain>
    </source>
</reference>
<comment type="caution">
    <text evidence="7">The sequence shown here is derived from an EMBL/GenBank/DDBJ whole genome shotgun (WGS) entry which is preliminary data.</text>
</comment>
<dbReference type="Pfam" id="PF13473">
    <property type="entry name" value="Cupredoxin_1"/>
    <property type="match status" value="1"/>
</dbReference>
<dbReference type="RefSeq" id="WP_243848561.1">
    <property type="nucleotide sequence ID" value="NZ_JAAMOX010000001.1"/>
</dbReference>
<name>A0A7X5TRL1_9MICO</name>
<feature type="domain" description="Imelysin-like" evidence="5">
    <location>
        <begin position="145"/>
        <end position="397"/>
    </location>
</feature>
<keyword evidence="3 4" id="KW-0732">Signal</keyword>
<evidence type="ECO:0000256" key="3">
    <source>
        <dbReference type="ARBA" id="ARBA00022729"/>
    </source>
</evidence>
<keyword evidence="8" id="KW-1185">Reference proteome</keyword>
<dbReference type="InterPro" id="IPR038352">
    <property type="entry name" value="Imelysin_sf"/>
</dbReference>
<dbReference type="AlphaFoldDB" id="A0A7X5TRL1"/>
<dbReference type="NCBIfam" id="NF041757">
    <property type="entry name" value="EfeO"/>
    <property type="match status" value="1"/>
</dbReference>
<evidence type="ECO:0000313" key="7">
    <source>
        <dbReference type="EMBL" id="NIH52326.1"/>
    </source>
</evidence>